<dbReference type="CDD" id="cd06261">
    <property type="entry name" value="TM_PBP2"/>
    <property type="match status" value="1"/>
</dbReference>
<accession>A0A3A1UQ47</accession>
<dbReference type="InterPro" id="IPR035906">
    <property type="entry name" value="MetI-like_sf"/>
</dbReference>
<dbReference type="InterPro" id="IPR000515">
    <property type="entry name" value="MetI-like"/>
</dbReference>
<evidence type="ECO:0000256" key="7">
    <source>
        <dbReference type="RuleBase" id="RU363032"/>
    </source>
</evidence>
<dbReference type="PANTHER" id="PTHR30151:SF20">
    <property type="entry name" value="ABC TRANSPORTER PERMEASE PROTEIN HI_0355-RELATED"/>
    <property type="match status" value="1"/>
</dbReference>
<feature type="transmembrane region" description="Helical" evidence="7">
    <location>
        <begin position="224"/>
        <end position="245"/>
    </location>
</feature>
<dbReference type="PANTHER" id="PTHR30151">
    <property type="entry name" value="ALKANE SULFONATE ABC TRANSPORTER-RELATED, MEMBRANE SUBUNIT"/>
    <property type="match status" value="1"/>
</dbReference>
<dbReference type="GO" id="GO:0055085">
    <property type="term" value="P:transmembrane transport"/>
    <property type="evidence" value="ECO:0007669"/>
    <property type="project" value="InterPro"/>
</dbReference>
<feature type="transmembrane region" description="Helical" evidence="7">
    <location>
        <begin position="168"/>
        <end position="194"/>
    </location>
</feature>
<dbReference type="OrthoDB" id="9804353at2"/>
<dbReference type="Pfam" id="PF00528">
    <property type="entry name" value="BPD_transp_1"/>
    <property type="match status" value="1"/>
</dbReference>
<evidence type="ECO:0000259" key="8">
    <source>
        <dbReference type="PROSITE" id="PS50928"/>
    </source>
</evidence>
<comment type="subcellular location">
    <subcellularLocation>
        <location evidence="1 7">Cell membrane</location>
        <topology evidence="1 7">Multi-pass membrane protein</topology>
    </subcellularLocation>
</comment>
<proteinExistence type="inferred from homology"/>
<dbReference type="Proteomes" id="UP000266482">
    <property type="component" value="Unassembled WGS sequence"/>
</dbReference>
<keyword evidence="6 7" id="KW-0472">Membrane</keyword>
<dbReference type="SUPFAM" id="SSF161098">
    <property type="entry name" value="MetI-like"/>
    <property type="match status" value="1"/>
</dbReference>
<feature type="domain" description="ABC transmembrane type-1" evidence="8">
    <location>
        <begin position="62"/>
        <end position="242"/>
    </location>
</feature>
<keyword evidence="4 7" id="KW-0812">Transmembrane</keyword>
<organism evidence="9 10">
    <name type="scientific">Paenibacillus nanensis</name>
    <dbReference type="NCBI Taxonomy" id="393251"/>
    <lineage>
        <taxon>Bacteria</taxon>
        <taxon>Bacillati</taxon>
        <taxon>Bacillota</taxon>
        <taxon>Bacilli</taxon>
        <taxon>Bacillales</taxon>
        <taxon>Paenibacillaceae</taxon>
        <taxon>Paenibacillus</taxon>
    </lineage>
</organism>
<sequence length="265" mass="28401">MGNKKSLWSRVWPPAVALGALLACWQAAVSFSLVEEWVIPSPAGVVREAFSANVWPRLTEHTGATVGLAMIGFAGGSAAGFGLAALLHLLPGVRRGVYPLLILSQNVPIVILAPIMTMLFGYGLLPKALLVMLVCFFPVCIAMLGGLSGTDEGLRHYMRMIGSGKWTLFWRLELPSAVQSLFSGLKIAASYSVLSATFAEMLAPKTGLGGYMVLSTRGFMPERAFASAILIIMISLALFGLIALAERLVIRWRPEKGETKRHAGG</sequence>
<gene>
    <name evidence="9" type="ORF">D3P08_21790</name>
</gene>
<evidence type="ECO:0000313" key="10">
    <source>
        <dbReference type="Proteomes" id="UP000266482"/>
    </source>
</evidence>
<feature type="transmembrane region" description="Helical" evidence="7">
    <location>
        <begin position="128"/>
        <end position="147"/>
    </location>
</feature>
<keyword evidence="10" id="KW-1185">Reference proteome</keyword>
<evidence type="ECO:0000256" key="1">
    <source>
        <dbReference type="ARBA" id="ARBA00004651"/>
    </source>
</evidence>
<evidence type="ECO:0000256" key="5">
    <source>
        <dbReference type="ARBA" id="ARBA00022989"/>
    </source>
</evidence>
<dbReference type="Gene3D" id="1.10.3720.10">
    <property type="entry name" value="MetI-like"/>
    <property type="match status" value="1"/>
</dbReference>
<evidence type="ECO:0000256" key="4">
    <source>
        <dbReference type="ARBA" id="ARBA00022692"/>
    </source>
</evidence>
<dbReference type="GO" id="GO:0005886">
    <property type="term" value="C:plasma membrane"/>
    <property type="evidence" value="ECO:0007669"/>
    <property type="project" value="UniProtKB-SubCell"/>
</dbReference>
<evidence type="ECO:0000256" key="3">
    <source>
        <dbReference type="ARBA" id="ARBA00022475"/>
    </source>
</evidence>
<dbReference type="PROSITE" id="PS50928">
    <property type="entry name" value="ABC_TM1"/>
    <property type="match status" value="1"/>
</dbReference>
<dbReference type="RefSeq" id="WP_119602237.1">
    <property type="nucleotide sequence ID" value="NZ_QXQA01000017.1"/>
</dbReference>
<evidence type="ECO:0000256" key="2">
    <source>
        <dbReference type="ARBA" id="ARBA00022448"/>
    </source>
</evidence>
<feature type="transmembrane region" description="Helical" evidence="7">
    <location>
        <begin position="66"/>
        <end position="90"/>
    </location>
</feature>
<keyword evidence="5 7" id="KW-1133">Transmembrane helix</keyword>
<protein>
    <submittedName>
        <fullName evidence="9">ABC transporter permease</fullName>
    </submittedName>
</protein>
<dbReference type="PROSITE" id="PS51257">
    <property type="entry name" value="PROKAR_LIPOPROTEIN"/>
    <property type="match status" value="1"/>
</dbReference>
<name>A0A3A1UQ47_9BACL</name>
<comment type="caution">
    <text evidence="9">The sequence shown here is derived from an EMBL/GenBank/DDBJ whole genome shotgun (WGS) entry which is preliminary data.</text>
</comment>
<evidence type="ECO:0000256" key="6">
    <source>
        <dbReference type="ARBA" id="ARBA00023136"/>
    </source>
</evidence>
<dbReference type="AlphaFoldDB" id="A0A3A1UQ47"/>
<keyword evidence="2 7" id="KW-0813">Transport</keyword>
<dbReference type="EMBL" id="QXQA01000017">
    <property type="protein sequence ID" value="RIX49906.1"/>
    <property type="molecule type" value="Genomic_DNA"/>
</dbReference>
<comment type="similarity">
    <text evidence="7">Belongs to the binding-protein-dependent transport system permease family.</text>
</comment>
<feature type="transmembrane region" description="Helical" evidence="7">
    <location>
        <begin position="97"/>
        <end position="122"/>
    </location>
</feature>
<keyword evidence="3" id="KW-1003">Cell membrane</keyword>
<reference evidence="9 10" key="1">
    <citation type="submission" date="2018-09" db="EMBL/GenBank/DDBJ databases">
        <title>Paenibacillus aracenensis nov. sp. isolated from a cave in southern Spain.</title>
        <authorList>
            <person name="Jurado V."/>
            <person name="Gutierrez-Patricio S."/>
            <person name="Gonzalez-Pimentel J.L."/>
            <person name="Miller A.Z."/>
            <person name="Laiz L."/>
            <person name="Saiz-Jimenez C."/>
        </authorList>
    </citation>
    <scope>NUCLEOTIDE SEQUENCE [LARGE SCALE GENOMIC DNA]</scope>
    <source>
        <strain evidence="9 10">DSM 22867</strain>
    </source>
</reference>
<evidence type="ECO:0000313" key="9">
    <source>
        <dbReference type="EMBL" id="RIX49906.1"/>
    </source>
</evidence>